<keyword evidence="2 5" id="KW-0812">Transmembrane</keyword>
<feature type="transmembrane region" description="Helical" evidence="5">
    <location>
        <begin position="358"/>
        <end position="376"/>
    </location>
</feature>
<evidence type="ECO:0000256" key="2">
    <source>
        <dbReference type="ARBA" id="ARBA00022692"/>
    </source>
</evidence>
<keyword evidence="4 5" id="KW-0472">Membrane</keyword>
<dbReference type="InterPro" id="IPR051533">
    <property type="entry name" value="WaaL-like"/>
</dbReference>
<keyword evidence="3 5" id="KW-1133">Transmembrane helix</keyword>
<feature type="transmembrane region" description="Helical" evidence="5">
    <location>
        <begin position="218"/>
        <end position="238"/>
    </location>
</feature>
<feature type="transmembrane region" description="Helical" evidence="5">
    <location>
        <begin position="176"/>
        <end position="192"/>
    </location>
</feature>
<dbReference type="GO" id="GO:0016874">
    <property type="term" value="F:ligase activity"/>
    <property type="evidence" value="ECO:0007669"/>
    <property type="project" value="UniProtKB-KW"/>
</dbReference>
<feature type="transmembrane region" description="Helical" evidence="5">
    <location>
        <begin position="198"/>
        <end position="213"/>
    </location>
</feature>
<evidence type="ECO:0000256" key="5">
    <source>
        <dbReference type="SAM" id="Phobius"/>
    </source>
</evidence>
<dbReference type="GO" id="GO:0016020">
    <property type="term" value="C:membrane"/>
    <property type="evidence" value="ECO:0007669"/>
    <property type="project" value="UniProtKB-SubCell"/>
</dbReference>
<keyword evidence="7" id="KW-0436">Ligase</keyword>
<comment type="subcellular location">
    <subcellularLocation>
        <location evidence="1">Membrane</location>
        <topology evidence="1">Multi-pass membrane protein</topology>
    </subcellularLocation>
</comment>
<gene>
    <name evidence="7" type="ORF">HY834_04135</name>
</gene>
<feature type="transmembrane region" description="Helical" evidence="5">
    <location>
        <begin position="29"/>
        <end position="47"/>
    </location>
</feature>
<feature type="transmembrane region" description="Helical" evidence="5">
    <location>
        <begin position="322"/>
        <end position="346"/>
    </location>
</feature>
<sequence>MSGRVTFAGLLGGMLMLTFLALYGPGGQYAPYLAMGLEVIAIPYVLIVRNGRPLQPDPAALAFVVAFLLITAAYWFASSKPSDVLIVANFGWLLLFAPLQSLMKRLAAPNAAVTIARLALIGVAATLGWAIYERLQFDVTRVGRLSSDPIRIANTAVILGFLSLTGLRAERGRLRLLYLAGPLLAVGVAVLAETRGAIVSSCILALLCTALLVRRKGLALLIALGLAVVASVALLVAARLHVARVDTLIRSIQQLLSGEAVSNTSAKTRLAMLQAAWSAFLDSPWYGHGWQRMMKSIIRYLPEGQETLTRGQPHLHNDIADFGVSAGVMGLVAYVTIILTPLLVAWRSVRDSLYRARLFGVTVLVACYAVLGLNALMFGYEVHTALYCGLVAILLGFCRENNPFAVRSVPA</sequence>
<dbReference type="Pfam" id="PF04932">
    <property type="entry name" value="Wzy_C"/>
    <property type="match status" value="1"/>
</dbReference>
<evidence type="ECO:0000313" key="7">
    <source>
        <dbReference type="EMBL" id="MBI4920913.1"/>
    </source>
</evidence>
<reference evidence="7" key="1">
    <citation type="submission" date="2020-07" db="EMBL/GenBank/DDBJ databases">
        <title>Huge and variable diversity of episymbiotic CPR bacteria and DPANN archaea in groundwater ecosystems.</title>
        <authorList>
            <person name="He C.Y."/>
            <person name="Keren R."/>
            <person name="Whittaker M."/>
            <person name="Farag I.F."/>
            <person name="Doudna J."/>
            <person name="Cate J.H.D."/>
            <person name="Banfield J.F."/>
        </authorList>
    </citation>
    <scope>NUCLEOTIDE SEQUENCE</scope>
    <source>
        <strain evidence="7">NC_groundwater_1586_Pr3_B-0.1um_66_15</strain>
    </source>
</reference>
<feature type="domain" description="O-antigen ligase-related" evidence="6">
    <location>
        <begin position="183"/>
        <end position="335"/>
    </location>
</feature>
<dbReference type="InterPro" id="IPR007016">
    <property type="entry name" value="O-antigen_ligase-rel_domated"/>
</dbReference>
<dbReference type="AlphaFoldDB" id="A0A933L1A8"/>
<dbReference type="PANTHER" id="PTHR37422">
    <property type="entry name" value="TEICHURONIC ACID BIOSYNTHESIS PROTEIN TUAE"/>
    <property type="match status" value="1"/>
</dbReference>
<evidence type="ECO:0000256" key="1">
    <source>
        <dbReference type="ARBA" id="ARBA00004141"/>
    </source>
</evidence>
<dbReference type="EMBL" id="JACRAF010000015">
    <property type="protein sequence ID" value="MBI4920913.1"/>
    <property type="molecule type" value="Genomic_DNA"/>
</dbReference>
<dbReference type="Proteomes" id="UP000782610">
    <property type="component" value="Unassembled WGS sequence"/>
</dbReference>
<evidence type="ECO:0000256" key="3">
    <source>
        <dbReference type="ARBA" id="ARBA00022989"/>
    </source>
</evidence>
<evidence type="ECO:0000259" key="6">
    <source>
        <dbReference type="Pfam" id="PF04932"/>
    </source>
</evidence>
<name>A0A933L1A8_9HYPH</name>
<organism evidence="7 8">
    <name type="scientific">Devosia nanyangense</name>
    <dbReference type="NCBI Taxonomy" id="1228055"/>
    <lineage>
        <taxon>Bacteria</taxon>
        <taxon>Pseudomonadati</taxon>
        <taxon>Pseudomonadota</taxon>
        <taxon>Alphaproteobacteria</taxon>
        <taxon>Hyphomicrobiales</taxon>
        <taxon>Devosiaceae</taxon>
        <taxon>Devosia</taxon>
    </lineage>
</organism>
<accession>A0A933L1A8</accession>
<feature type="transmembrane region" description="Helical" evidence="5">
    <location>
        <begin position="84"/>
        <end position="103"/>
    </location>
</feature>
<dbReference type="PANTHER" id="PTHR37422:SF23">
    <property type="entry name" value="TEICHURONIC ACID BIOSYNTHESIS PROTEIN TUAE"/>
    <property type="match status" value="1"/>
</dbReference>
<feature type="transmembrane region" description="Helical" evidence="5">
    <location>
        <begin position="59"/>
        <end position="78"/>
    </location>
</feature>
<feature type="transmembrane region" description="Helical" evidence="5">
    <location>
        <begin position="115"/>
        <end position="132"/>
    </location>
</feature>
<proteinExistence type="predicted"/>
<feature type="transmembrane region" description="Helical" evidence="5">
    <location>
        <begin position="5"/>
        <end position="23"/>
    </location>
</feature>
<evidence type="ECO:0000313" key="8">
    <source>
        <dbReference type="Proteomes" id="UP000782610"/>
    </source>
</evidence>
<evidence type="ECO:0000256" key="4">
    <source>
        <dbReference type="ARBA" id="ARBA00023136"/>
    </source>
</evidence>
<comment type="caution">
    <text evidence="7">The sequence shown here is derived from an EMBL/GenBank/DDBJ whole genome shotgun (WGS) entry which is preliminary data.</text>
</comment>
<protein>
    <submittedName>
        <fullName evidence="7">O-antigen ligase family protein</fullName>
    </submittedName>
</protein>